<evidence type="ECO:0000256" key="4">
    <source>
        <dbReference type="ARBA" id="ARBA00022827"/>
    </source>
</evidence>
<dbReference type="Pfam" id="PF02770">
    <property type="entry name" value="Acyl-CoA_dh_M"/>
    <property type="match status" value="1"/>
</dbReference>
<dbReference type="InterPro" id="IPR009100">
    <property type="entry name" value="AcylCoA_DH/oxidase_NM_dom_sf"/>
</dbReference>
<evidence type="ECO:0000256" key="3">
    <source>
        <dbReference type="ARBA" id="ARBA00022630"/>
    </source>
</evidence>
<gene>
    <name evidence="10" type="ORF">GCM10022222_07420</name>
</gene>
<dbReference type="InterPro" id="IPR052161">
    <property type="entry name" value="Mycobact_Acyl-CoA_DH"/>
</dbReference>
<dbReference type="PANTHER" id="PTHR43292">
    <property type="entry name" value="ACYL-COA DEHYDROGENASE"/>
    <property type="match status" value="1"/>
</dbReference>
<evidence type="ECO:0000259" key="9">
    <source>
        <dbReference type="Pfam" id="PF02771"/>
    </source>
</evidence>
<comment type="cofactor">
    <cofactor evidence="1 6">
        <name>FAD</name>
        <dbReference type="ChEBI" id="CHEBI:57692"/>
    </cofactor>
</comment>
<organism evidence="10 11">
    <name type="scientific">Amycolatopsis ultiminotia</name>
    <dbReference type="NCBI Taxonomy" id="543629"/>
    <lineage>
        <taxon>Bacteria</taxon>
        <taxon>Bacillati</taxon>
        <taxon>Actinomycetota</taxon>
        <taxon>Actinomycetes</taxon>
        <taxon>Pseudonocardiales</taxon>
        <taxon>Pseudonocardiaceae</taxon>
        <taxon>Amycolatopsis</taxon>
    </lineage>
</organism>
<evidence type="ECO:0000256" key="5">
    <source>
        <dbReference type="ARBA" id="ARBA00023002"/>
    </source>
</evidence>
<reference evidence="11" key="1">
    <citation type="journal article" date="2019" name="Int. J. Syst. Evol. Microbiol.">
        <title>The Global Catalogue of Microorganisms (GCM) 10K type strain sequencing project: providing services to taxonomists for standard genome sequencing and annotation.</title>
        <authorList>
            <consortium name="The Broad Institute Genomics Platform"/>
            <consortium name="The Broad Institute Genome Sequencing Center for Infectious Disease"/>
            <person name="Wu L."/>
            <person name="Ma J."/>
        </authorList>
    </citation>
    <scope>NUCLEOTIDE SEQUENCE [LARGE SCALE GENOMIC DNA]</scope>
    <source>
        <strain evidence="11">JCM 16898</strain>
    </source>
</reference>
<proteinExistence type="inferred from homology"/>
<dbReference type="Gene3D" id="1.10.540.10">
    <property type="entry name" value="Acyl-CoA dehydrogenase/oxidase, N-terminal domain"/>
    <property type="match status" value="1"/>
</dbReference>
<keyword evidence="4 6" id="KW-0274">FAD</keyword>
<comment type="caution">
    <text evidence="10">The sequence shown here is derived from an EMBL/GenBank/DDBJ whole genome shotgun (WGS) entry which is preliminary data.</text>
</comment>
<dbReference type="RefSeq" id="WP_344855227.1">
    <property type="nucleotide sequence ID" value="NZ_BAAAZN010000001.1"/>
</dbReference>
<dbReference type="InterPro" id="IPR036250">
    <property type="entry name" value="AcylCo_DH-like_C"/>
</dbReference>
<accession>A0ABP6V4P6</accession>
<evidence type="ECO:0000313" key="10">
    <source>
        <dbReference type="EMBL" id="GAA3526949.1"/>
    </source>
</evidence>
<protein>
    <submittedName>
        <fullName evidence="10">Acyl-CoA dehydrogenase family protein</fullName>
    </submittedName>
</protein>
<comment type="similarity">
    <text evidence="2 6">Belongs to the acyl-CoA dehydrogenase family.</text>
</comment>
<dbReference type="Gene3D" id="2.40.110.10">
    <property type="entry name" value="Butyryl-CoA Dehydrogenase, subunit A, domain 2"/>
    <property type="match status" value="1"/>
</dbReference>
<dbReference type="Gene3D" id="1.20.140.10">
    <property type="entry name" value="Butyryl-CoA Dehydrogenase, subunit A, domain 3"/>
    <property type="match status" value="1"/>
</dbReference>
<dbReference type="InterPro" id="IPR013786">
    <property type="entry name" value="AcylCoA_DH/ox_N"/>
</dbReference>
<evidence type="ECO:0000256" key="1">
    <source>
        <dbReference type="ARBA" id="ARBA00001974"/>
    </source>
</evidence>
<dbReference type="Pfam" id="PF02771">
    <property type="entry name" value="Acyl-CoA_dh_N"/>
    <property type="match status" value="1"/>
</dbReference>
<dbReference type="SUPFAM" id="SSF56645">
    <property type="entry name" value="Acyl-CoA dehydrogenase NM domain-like"/>
    <property type="match status" value="1"/>
</dbReference>
<dbReference type="InterPro" id="IPR046373">
    <property type="entry name" value="Acyl-CoA_Oxase/DH_mid-dom_sf"/>
</dbReference>
<evidence type="ECO:0000313" key="11">
    <source>
        <dbReference type="Proteomes" id="UP001500689"/>
    </source>
</evidence>
<feature type="domain" description="Acyl-CoA dehydrogenase/oxidase N-terminal" evidence="9">
    <location>
        <begin position="18"/>
        <end position="122"/>
    </location>
</feature>
<sequence length="380" mass="40317">MRVRTGETGVAGIGTAAAELRAYLESVVPAYRAEWGDGRSFVAALAWQRLLADGGWAAPSWPVWAGGRGLEVVDRVQCDAELARVDAPMPAGVLGLNNVGPALILFGDTGQRESLPRILRGEEIWCQGFSEPEAGSDLAGLRTRAELVGDDGAAGFVVNGQKVWTSAGMQGTHLMLLVRTDPAAPKHRGISVLLVPMDSAGIERRPLRQITGESEFAEVFFTDVQVPRTALLGPLHGGWRVTMATLGYERSGVLSLAAGLQREVERLVPGLRVSDPLLREEILRRWMDARLTGLLGARALAALGEGGKPGAAQSVIKAAWSRTTAELGETLLRVQGADGLLAGNPAAQRFLRSRSSTIAAGTTEIMKNLLAEQVLGLPKG</sequence>
<keyword evidence="3 6" id="KW-0285">Flavoprotein</keyword>
<evidence type="ECO:0000256" key="6">
    <source>
        <dbReference type="RuleBase" id="RU362125"/>
    </source>
</evidence>
<dbReference type="EMBL" id="BAAAZN010000001">
    <property type="protein sequence ID" value="GAA3526949.1"/>
    <property type="molecule type" value="Genomic_DNA"/>
</dbReference>
<dbReference type="Proteomes" id="UP001500689">
    <property type="component" value="Unassembled WGS sequence"/>
</dbReference>
<dbReference type="InterPro" id="IPR006091">
    <property type="entry name" value="Acyl-CoA_Oxase/DH_mid-dom"/>
</dbReference>
<keyword evidence="5 6" id="KW-0560">Oxidoreductase</keyword>
<keyword evidence="11" id="KW-1185">Reference proteome</keyword>
<evidence type="ECO:0000259" key="7">
    <source>
        <dbReference type="Pfam" id="PF00441"/>
    </source>
</evidence>
<evidence type="ECO:0000259" key="8">
    <source>
        <dbReference type="Pfam" id="PF02770"/>
    </source>
</evidence>
<dbReference type="InterPro" id="IPR009075">
    <property type="entry name" value="AcylCo_DH/oxidase_C"/>
</dbReference>
<dbReference type="Pfam" id="PF00441">
    <property type="entry name" value="Acyl-CoA_dh_1"/>
    <property type="match status" value="1"/>
</dbReference>
<feature type="domain" description="Acyl-CoA dehydrogenase/oxidase C-terminal" evidence="7">
    <location>
        <begin position="237"/>
        <end position="375"/>
    </location>
</feature>
<dbReference type="SUPFAM" id="SSF47203">
    <property type="entry name" value="Acyl-CoA dehydrogenase C-terminal domain-like"/>
    <property type="match status" value="1"/>
</dbReference>
<dbReference type="PANTHER" id="PTHR43292:SF3">
    <property type="entry name" value="ACYL-COA DEHYDROGENASE FADE29"/>
    <property type="match status" value="1"/>
</dbReference>
<evidence type="ECO:0000256" key="2">
    <source>
        <dbReference type="ARBA" id="ARBA00009347"/>
    </source>
</evidence>
<dbReference type="InterPro" id="IPR037069">
    <property type="entry name" value="AcylCoA_DH/ox_N_sf"/>
</dbReference>
<name>A0ABP6V4P6_9PSEU</name>
<feature type="domain" description="Acyl-CoA oxidase/dehydrogenase middle" evidence="8">
    <location>
        <begin position="126"/>
        <end position="224"/>
    </location>
</feature>